<dbReference type="SMART" id="SM00382">
    <property type="entry name" value="AAA"/>
    <property type="match status" value="1"/>
</dbReference>
<reference evidence="4 5" key="1">
    <citation type="submission" date="2016-11" db="EMBL/GenBank/DDBJ databases">
        <authorList>
            <person name="Jaros S."/>
            <person name="Januszkiewicz K."/>
            <person name="Wedrychowicz H."/>
        </authorList>
    </citation>
    <scope>NUCLEOTIDE SEQUENCE [LARGE SCALE GENOMIC DNA]</scope>
    <source>
        <strain evidence="4 5">YL228</strain>
    </source>
</reference>
<proteinExistence type="predicted"/>
<dbReference type="AlphaFoldDB" id="A0A1K1N3X2"/>
<dbReference type="EMBL" id="FPIP01000003">
    <property type="protein sequence ID" value="SFW29933.1"/>
    <property type="molecule type" value="Genomic_DNA"/>
</dbReference>
<dbReference type="SUPFAM" id="SSF52540">
    <property type="entry name" value="P-loop containing nucleoside triphosphate hydrolases"/>
    <property type="match status" value="1"/>
</dbReference>
<dbReference type="PANTHER" id="PTHR43613:SF1">
    <property type="entry name" value="ABC TRANSPORTER, ATP-BINDING PROTEIN"/>
    <property type="match status" value="1"/>
</dbReference>
<feature type="domain" description="ABC transporter" evidence="3">
    <location>
        <begin position="5"/>
        <end position="236"/>
    </location>
</feature>
<dbReference type="RefSeq" id="WP_072299977.1">
    <property type="nucleotide sequence ID" value="NZ_FPIP01000003.1"/>
</dbReference>
<dbReference type="GO" id="GO:0016887">
    <property type="term" value="F:ATP hydrolysis activity"/>
    <property type="evidence" value="ECO:0007669"/>
    <property type="project" value="InterPro"/>
</dbReference>
<dbReference type="InterPro" id="IPR027417">
    <property type="entry name" value="P-loop_NTPase"/>
</dbReference>
<dbReference type="Proteomes" id="UP000183461">
    <property type="component" value="Unassembled WGS sequence"/>
</dbReference>
<sequence>MANVLEVKELSKQYSKVLAADKVSFEIAEGEIFALIGPNGAGKTTTIRMISTLLTPTAGDALVAGHSIIKAPEKVRECITYLPDEAGAYKQMTGIKYLRFMAGLFTSDLDKLNSYVDRAKEICGLGDRLNDKIGSYSRGMIRKLLLARAVMTKPKLAILDEPTSGLDVLNAIEIRKMIKRLAAEEGMSFLLSSHNMLEIEFVSDRVGIISKGHLMVTGRPEELKARYEAPNLENVFERVVKENEVH</sequence>
<protein>
    <submittedName>
        <fullName evidence="4">ABC-2 type transport system ATP-binding protein</fullName>
    </submittedName>
</protein>
<dbReference type="GO" id="GO:0005524">
    <property type="term" value="F:ATP binding"/>
    <property type="evidence" value="ECO:0007669"/>
    <property type="project" value="UniProtKB-KW"/>
</dbReference>
<evidence type="ECO:0000313" key="5">
    <source>
        <dbReference type="Proteomes" id="UP000183461"/>
    </source>
</evidence>
<dbReference type="Gene3D" id="3.40.50.300">
    <property type="entry name" value="P-loop containing nucleotide triphosphate hydrolases"/>
    <property type="match status" value="1"/>
</dbReference>
<keyword evidence="2 4" id="KW-0067">ATP-binding</keyword>
<gene>
    <name evidence="4" type="ORF">SAMN02910280_1675</name>
</gene>
<accession>A0A1K1N3X2</accession>
<name>A0A1K1N3X2_RUMFL</name>
<evidence type="ECO:0000256" key="2">
    <source>
        <dbReference type="ARBA" id="ARBA00022840"/>
    </source>
</evidence>
<evidence type="ECO:0000259" key="3">
    <source>
        <dbReference type="PROSITE" id="PS50893"/>
    </source>
</evidence>
<keyword evidence="1" id="KW-0547">Nucleotide-binding</keyword>
<dbReference type="PANTHER" id="PTHR43613">
    <property type="entry name" value="ABC TRANSPORTER, ATP-BINDING PROTEIN"/>
    <property type="match status" value="1"/>
</dbReference>
<dbReference type="CDD" id="cd03230">
    <property type="entry name" value="ABC_DR_subfamily_A"/>
    <property type="match status" value="1"/>
</dbReference>
<evidence type="ECO:0000313" key="4">
    <source>
        <dbReference type="EMBL" id="SFW29933.1"/>
    </source>
</evidence>
<dbReference type="Pfam" id="PF00005">
    <property type="entry name" value="ABC_tran"/>
    <property type="match status" value="1"/>
</dbReference>
<dbReference type="PROSITE" id="PS50893">
    <property type="entry name" value="ABC_TRANSPORTER_2"/>
    <property type="match status" value="1"/>
</dbReference>
<dbReference type="InterPro" id="IPR003439">
    <property type="entry name" value="ABC_transporter-like_ATP-bd"/>
</dbReference>
<dbReference type="InterPro" id="IPR003593">
    <property type="entry name" value="AAA+_ATPase"/>
</dbReference>
<evidence type="ECO:0000256" key="1">
    <source>
        <dbReference type="ARBA" id="ARBA00022741"/>
    </source>
</evidence>
<organism evidence="4 5">
    <name type="scientific">Ruminococcus flavefaciens</name>
    <dbReference type="NCBI Taxonomy" id="1265"/>
    <lineage>
        <taxon>Bacteria</taxon>
        <taxon>Bacillati</taxon>
        <taxon>Bacillota</taxon>
        <taxon>Clostridia</taxon>
        <taxon>Eubacteriales</taxon>
        <taxon>Oscillospiraceae</taxon>
        <taxon>Ruminococcus</taxon>
    </lineage>
</organism>